<dbReference type="RefSeq" id="WP_119764333.1">
    <property type="nucleotide sequence ID" value="NZ_QYUJ01000014.1"/>
</dbReference>
<dbReference type="PANTHER" id="PTHR38588:SF1">
    <property type="entry name" value="BLL0334 PROTEIN"/>
    <property type="match status" value="1"/>
</dbReference>
<dbReference type="AlphaFoldDB" id="A0A418V8B5"/>
<organism evidence="1 2">
    <name type="scientific">Deinococcus cavernae</name>
    <dbReference type="NCBI Taxonomy" id="2320857"/>
    <lineage>
        <taxon>Bacteria</taxon>
        <taxon>Thermotogati</taxon>
        <taxon>Deinococcota</taxon>
        <taxon>Deinococci</taxon>
        <taxon>Deinococcales</taxon>
        <taxon>Deinococcaceae</taxon>
        <taxon>Deinococcus</taxon>
    </lineage>
</organism>
<dbReference type="EMBL" id="QYUJ01000014">
    <property type="protein sequence ID" value="RJF72319.1"/>
    <property type="molecule type" value="Genomic_DNA"/>
</dbReference>
<dbReference type="Pfam" id="PF06240">
    <property type="entry name" value="COXG"/>
    <property type="match status" value="1"/>
</dbReference>
<reference evidence="1 2" key="1">
    <citation type="submission" date="2018-09" db="EMBL/GenBank/DDBJ databases">
        <authorList>
            <person name="Zhu H."/>
        </authorList>
    </citation>
    <scope>NUCLEOTIDE SEQUENCE [LARGE SCALE GENOMIC DNA]</scope>
    <source>
        <strain evidence="1 2">K2S05-167</strain>
    </source>
</reference>
<evidence type="ECO:0000313" key="2">
    <source>
        <dbReference type="Proteomes" id="UP000286287"/>
    </source>
</evidence>
<gene>
    <name evidence="1" type="ORF">D3875_12940</name>
</gene>
<dbReference type="Proteomes" id="UP000286287">
    <property type="component" value="Unassembled WGS sequence"/>
</dbReference>
<evidence type="ECO:0000313" key="1">
    <source>
        <dbReference type="EMBL" id="RJF72319.1"/>
    </source>
</evidence>
<comment type="caution">
    <text evidence="1">The sequence shown here is derived from an EMBL/GenBank/DDBJ whole genome shotgun (WGS) entry which is preliminary data.</text>
</comment>
<dbReference type="SUPFAM" id="SSF55961">
    <property type="entry name" value="Bet v1-like"/>
    <property type="match status" value="1"/>
</dbReference>
<dbReference type="CDD" id="cd05018">
    <property type="entry name" value="CoxG"/>
    <property type="match status" value="1"/>
</dbReference>
<dbReference type="PANTHER" id="PTHR38588">
    <property type="entry name" value="BLL0334 PROTEIN"/>
    <property type="match status" value="1"/>
</dbReference>
<keyword evidence="2" id="KW-1185">Reference proteome</keyword>
<dbReference type="Gene3D" id="3.30.530.20">
    <property type="match status" value="1"/>
</dbReference>
<dbReference type="OrthoDB" id="2374625at2"/>
<dbReference type="InterPro" id="IPR010419">
    <property type="entry name" value="CO_DH_gsu"/>
</dbReference>
<sequence>MKLSYSGQEKVQAPPAAVWAFVQNPERVAACLPDVQDIKVTGPNQMEALVNVGVGMVRGKFKFKIDVQPDEAAGRVNVKVSGGGLGSVVDMLAGANIVDNGDGTTTLDWTGDASMRGPVATVGGRLLDSQAQKLIQQTFQNMSASVGASSGTLA</sequence>
<accession>A0A418V8B5</accession>
<protein>
    <submittedName>
        <fullName evidence="1">Carbon monoxide dehydrogenase</fullName>
    </submittedName>
</protein>
<dbReference type="InterPro" id="IPR023393">
    <property type="entry name" value="START-like_dom_sf"/>
</dbReference>
<name>A0A418V8B5_9DEIO</name>
<proteinExistence type="predicted"/>